<evidence type="ECO:0000256" key="1">
    <source>
        <dbReference type="SAM" id="SignalP"/>
    </source>
</evidence>
<feature type="chain" id="PRO_5046340125" description="WAP domain-containing protein" evidence="1">
    <location>
        <begin position="23"/>
        <end position="167"/>
    </location>
</feature>
<evidence type="ECO:0000313" key="3">
    <source>
        <dbReference type="Proteomes" id="UP000887458"/>
    </source>
</evidence>
<proteinExistence type="predicted"/>
<feature type="signal peptide" evidence="1">
    <location>
        <begin position="1"/>
        <end position="22"/>
    </location>
</feature>
<name>A0ABQ8J8P2_DERPT</name>
<gene>
    <name evidence="2" type="ORF">DERP_004063</name>
</gene>
<evidence type="ECO:0000313" key="2">
    <source>
        <dbReference type="EMBL" id="KAH9418737.1"/>
    </source>
</evidence>
<evidence type="ECO:0008006" key="4">
    <source>
        <dbReference type="Google" id="ProtNLM"/>
    </source>
</evidence>
<keyword evidence="3" id="KW-1185">Reference proteome</keyword>
<organism evidence="2 3">
    <name type="scientific">Dermatophagoides pteronyssinus</name>
    <name type="common">European house dust mite</name>
    <dbReference type="NCBI Taxonomy" id="6956"/>
    <lineage>
        <taxon>Eukaryota</taxon>
        <taxon>Metazoa</taxon>
        <taxon>Ecdysozoa</taxon>
        <taxon>Arthropoda</taxon>
        <taxon>Chelicerata</taxon>
        <taxon>Arachnida</taxon>
        <taxon>Acari</taxon>
        <taxon>Acariformes</taxon>
        <taxon>Sarcoptiformes</taxon>
        <taxon>Astigmata</taxon>
        <taxon>Psoroptidia</taxon>
        <taxon>Analgoidea</taxon>
        <taxon>Pyroglyphidae</taxon>
        <taxon>Dermatophagoidinae</taxon>
        <taxon>Dermatophagoides</taxon>
    </lineage>
</organism>
<reference evidence="2 3" key="2">
    <citation type="journal article" date="2022" name="Mol. Biol. Evol.">
        <title>Comparative Genomics Reveals Insights into the Divergent Evolution of Astigmatic Mites and Household Pest Adaptations.</title>
        <authorList>
            <person name="Xiong Q."/>
            <person name="Wan A.T."/>
            <person name="Liu X."/>
            <person name="Fung C.S."/>
            <person name="Xiao X."/>
            <person name="Malainual N."/>
            <person name="Hou J."/>
            <person name="Wang L."/>
            <person name="Wang M."/>
            <person name="Yang K.Y."/>
            <person name="Cui Y."/>
            <person name="Leung E.L."/>
            <person name="Nong W."/>
            <person name="Shin S.K."/>
            <person name="Au S.W."/>
            <person name="Jeong K.Y."/>
            <person name="Chew F.T."/>
            <person name="Hui J.H."/>
            <person name="Leung T.F."/>
            <person name="Tungtrongchitr A."/>
            <person name="Zhong N."/>
            <person name="Liu Z."/>
            <person name="Tsui S.K."/>
        </authorList>
    </citation>
    <scope>NUCLEOTIDE SEQUENCE [LARGE SCALE GENOMIC DNA]</scope>
    <source>
        <strain evidence="2">Derp</strain>
    </source>
</reference>
<sequence length="167" mass="19858">MLNKKIKILILQNIIWYGLIFSEQDNDQQSNDEFYYSTSLIINPTHNNCTIPCEHERFDIGKDCVNAGDRCQCVAHCCWAFDCRNWPVFAQCRKKCKIRDWSRFGPAALHHDHPIECNHFPCYEHYLIPWDIRNVNQTRQINCIKHCCFAFNCKKFSGYCRELCLQK</sequence>
<dbReference type="Proteomes" id="UP000887458">
    <property type="component" value="Unassembled WGS sequence"/>
</dbReference>
<protein>
    <recommendedName>
        <fullName evidence="4">WAP domain-containing protein</fullName>
    </recommendedName>
</protein>
<keyword evidence="1" id="KW-0732">Signal</keyword>
<reference evidence="2 3" key="1">
    <citation type="journal article" date="2018" name="J. Allergy Clin. Immunol.">
        <title>High-quality assembly of Dermatophagoides pteronyssinus genome and transcriptome reveals a wide range of novel allergens.</title>
        <authorList>
            <person name="Liu X.Y."/>
            <person name="Yang K.Y."/>
            <person name="Wang M.Q."/>
            <person name="Kwok J.S."/>
            <person name="Zeng X."/>
            <person name="Yang Z."/>
            <person name="Xiao X.J."/>
            <person name="Lau C.P."/>
            <person name="Li Y."/>
            <person name="Huang Z.M."/>
            <person name="Ba J.G."/>
            <person name="Yim A.K."/>
            <person name="Ouyang C.Y."/>
            <person name="Ngai S.M."/>
            <person name="Chan T.F."/>
            <person name="Leung E.L."/>
            <person name="Liu L."/>
            <person name="Liu Z.G."/>
            <person name="Tsui S.K."/>
        </authorList>
    </citation>
    <scope>NUCLEOTIDE SEQUENCE [LARGE SCALE GENOMIC DNA]</scope>
    <source>
        <strain evidence="2">Derp</strain>
    </source>
</reference>
<accession>A0ABQ8J8P2</accession>
<comment type="caution">
    <text evidence="2">The sequence shown here is derived from an EMBL/GenBank/DDBJ whole genome shotgun (WGS) entry which is preliminary data.</text>
</comment>
<dbReference type="EMBL" id="NJHN03000062">
    <property type="protein sequence ID" value="KAH9418737.1"/>
    <property type="molecule type" value="Genomic_DNA"/>
</dbReference>